<dbReference type="GO" id="GO:0000155">
    <property type="term" value="F:phosphorelay sensor kinase activity"/>
    <property type="evidence" value="ECO:0007669"/>
    <property type="project" value="InterPro"/>
</dbReference>
<evidence type="ECO:0000256" key="12">
    <source>
        <dbReference type="ARBA" id="ARBA00023136"/>
    </source>
</evidence>
<evidence type="ECO:0000259" key="14">
    <source>
        <dbReference type="PROSITE" id="PS50109"/>
    </source>
</evidence>
<comment type="caution">
    <text evidence="15">The sequence shown here is derived from an EMBL/GenBank/DDBJ whole genome shotgun (WGS) entry which is preliminary data.</text>
</comment>
<dbReference type="Pfam" id="PF00512">
    <property type="entry name" value="HisKA"/>
    <property type="match status" value="1"/>
</dbReference>
<dbReference type="GO" id="GO:0009927">
    <property type="term" value="F:histidine phosphotransfer kinase activity"/>
    <property type="evidence" value="ECO:0007669"/>
    <property type="project" value="TreeGrafter"/>
</dbReference>
<gene>
    <name evidence="15" type="ORF">COX05_05195</name>
</gene>
<feature type="transmembrane region" description="Helical" evidence="13">
    <location>
        <begin position="20"/>
        <end position="38"/>
    </location>
</feature>
<keyword evidence="7" id="KW-0808">Transferase</keyword>
<evidence type="ECO:0000313" key="16">
    <source>
        <dbReference type="Proteomes" id="UP000228495"/>
    </source>
</evidence>
<evidence type="ECO:0000256" key="13">
    <source>
        <dbReference type="SAM" id="Phobius"/>
    </source>
</evidence>
<dbReference type="CDD" id="cd00082">
    <property type="entry name" value="HisKA"/>
    <property type="match status" value="1"/>
</dbReference>
<keyword evidence="5" id="KW-1003">Cell membrane</keyword>
<dbReference type="PANTHER" id="PTHR43047">
    <property type="entry name" value="TWO-COMPONENT HISTIDINE PROTEIN KINASE"/>
    <property type="match status" value="1"/>
</dbReference>
<dbReference type="InterPro" id="IPR004358">
    <property type="entry name" value="Sig_transdc_His_kin-like_C"/>
</dbReference>
<dbReference type="InterPro" id="IPR036097">
    <property type="entry name" value="HisK_dim/P_sf"/>
</dbReference>
<dbReference type="SUPFAM" id="SSF47384">
    <property type="entry name" value="Homodimeric domain of signal transducing histidine kinase"/>
    <property type="match status" value="1"/>
</dbReference>
<dbReference type="InterPro" id="IPR003661">
    <property type="entry name" value="HisK_dim/P_dom"/>
</dbReference>
<dbReference type="Proteomes" id="UP000228495">
    <property type="component" value="Unassembled WGS sequence"/>
</dbReference>
<name>A0A2H0BED9_UNCKA</name>
<dbReference type="AlphaFoldDB" id="A0A2H0BED9"/>
<feature type="domain" description="Histidine kinase" evidence="14">
    <location>
        <begin position="226"/>
        <end position="443"/>
    </location>
</feature>
<keyword evidence="12 13" id="KW-0472">Membrane</keyword>
<dbReference type="GO" id="GO:0005886">
    <property type="term" value="C:plasma membrane"/>
    <property type="evidence" value="ECO:0007669"/>
    <property type="project" value="UniProtKB-SubCell"/>
</dbReference>
<dbReference type="SUPFAM" id="SSF55874">
    <property type="entry name" value="ATPase domain of HSP90 chaperone/DNA topoisomerase II/histidine kinase"/>
    <property type="match status" value="1"/>
</dbReference>
<keyword evidence="8" id="KW-0547">Nucleotide-binding</keyword>
<keyword evidence="10" id="KW-0067">ATP-binding</keyword>
<evidence type="ECO:0000256" key="1">
    <source>
        <dbReference type="ARBA" id="ARBA00000085"/>
    </source>
</evidence>
<evidence type="ECO:0000256" key="5">
    <source>
        <dbReference type="ARBA" id="ARBA00022475"/>
    </source>
</evidence>
<dbReference type="CDD" id="cd16922">
    <property type="entry name" value="HATPase_EvgS-ArcB-TorS-like"/>
    <property type="match status" value="1"/>
</dbReference>
<dbReference type="Gene3D" id="1.10.287.130">
    <property type="match status" value="1"/>
</dbReference>
<keyword evidence="13" id="KW-1133">Transmembrane helix</keyword>
<organism evidence="15 16">
    <name type="scientific">candidate division WWE3 bacterium CG22_combo_CG10-13_8_21_14_all_39_12</name>
    <dbReference type="NCBI Taxonomy" id="1975094"/>
    <lineage>
        <taxon>Bacteria</taxon>
        <taxon>Katanobacteria</taxon>
    </lineage>
</organism>
<evidence type="ECO:0000256" key="9">
    <source>
        <dbReference type="ARBA" id="ARBA00022777"/>
    </source>
</evidence>
<dbReference type="SMART" id="SM00387">
    <property type="entry name" value="HATPase_c"/>
    <property type="match status" value="1"/>
</dbReference>
<dbReference type="FunFam" id="1.10.287.130:FF:000001">
    <property type="entry name" value="Two-component sensor histidine kinase"/>
    <property type="match status" value="1"/>
</dbReference>
<dbReference type="GO" id="GO:0045121">
    <property type="term" value="C:membrane raft"/>
    <property type="evidence" value="ECO:0007669"/>
    <property type="project" value="UniProtKB-SubCell"/>
</dbReference>
<reference evidence="15 16" key="1">
    <citation type="submission" date="2017-09" db="EMBL/GenBank/DDBJ databases">
        <title>Depth-based differentiation of microbial function through sediment-hosted aquifers and enrichment of novel symbionts in the deep terrestrial subsurface.</title>
        <authorList>
            <person name="Probst A.J."/>
            <person name="Ladd B."/>
            <person name="Jarett J.K."/>
            <person name="Geller-Mcgrath D.E."/>
            <person name="Sieber C.M."/>
            <person name="Emerson J.B."/>
            <person name="Anantharaman K."/>
            <person name="Thomas B.C."/>
            <person name="Malmstrom R."/>
            <person name="Stieglmeier M."/>
            <person name="Klingl A."/>
            <person name="Woyke T."/>
            <person name="Ryan C.M."/>
            <person name="Banfield J.F."/>
        </authorList>
    </citation>
    <scope>NUCLEOTIDE SEQUENCE [LARGE SCALE GENOMIC DNA]</scope>
    <source>
        <strain evidence="15">CG22_combo_CG10-13_8_21_14_all_39_12</strain>
    </source>
</reference>
<keyword evidence="11" id="KW-0902">Two-component regulatory system</keyword>
<evidence type="ECO:0000256" key="6">
    <source>
        <dbReference type="ARBA" id="ARBA00022553"/>
    </source>
</evidence>
<dbReference type="FunFam" id="3.30.565.10:FF:000023">
    <property type="entry name" value="PAS domain-containing sensor histidine kinase"/>
    <property type="match status" value="1"/>
</dbReference>
<evidence type="ECO:0000256" key="7">
    <source>
        <dbReference type="ARBA" id="ARBA00022679"/>
    </source>
</evidence>
<evidence type="ECO:0000313" key="15">
    <source>
        <dbReference type="EMBL" id="PIP56043.1"/>
    </source>
</evidence>
<evidence type="ECO:0000256" key="10">
    <source>
        <dbReference type="ARBA" id="ARBA00022840"/>
    </source>
</evidence>
<dbReference type="PRINTS" id="PR00344">
    <property type="entry name" value="BCTRLSENSOR"/>
</dbReference>
<evidence type="ECO:0000256" key="2">
    <source>
        <dbReference type="ARBA" id="ARBA00004236"/>
    </source>
</evidence>
<comment type="catalytic activity">
    <reaction evidence="1">
        <text>ATP + protein L-histidine = ADP + protein N-phospho-L-histidine.</text>
        <dbReference type="EC" id="2.7.13.3"/>
    </reaction>
</comment>
<keyword evidence="9" id="KW-0418">Kinase</keyword>
<comment type="subcellular location">
    <subcellularLocation>
        <location evidence="2">Cell membrane</location>
    </subcellularLocation>
    <subcellularLocation>
        <location evidence="3">Membrane raft</location>
        <topology evidence="3">Multi-pass membrane protein</topology>
    </subcellularLocation>
</comment>
<dbReference type="EC" id="2.7.13.3" evidence="4"/>
<dbReference type="Pfam" id="PF02518">
    <property type="entry name" value="HATPase_c"/>
    <property type="match status" value="1"/>
</dbReference>
<dbReference type="Gene3D" id="3.30.565.10">
    <property type="entry name" value="Histidine kinase-like ATPase, C-terminal domain"/>
    <property type="match status" value="1"/>
</dbReference>
<sequence length="443" mass="49240">MANSLRNLLRSVFKRLPITYSLLLMILVPLSLVINTMWNLNSYERDMNFGVREQAIGVKDTLFPIVTSLKLTNEELKDIFVSTTHQSQSIESITLFAENSDGTLAQQVGTTSTKTLEPGFIENLAYSQGSEYFTKEYDPNIQNTVWKLVTPFTDENGNVSVISLTVNALRVDAIVGRTARDSMIIMVISVIIVVLLLTNHAQALERSFLVDKLKEVDRMKDDFISVASHELRTPLTAIKGYVSLLQKDLQISLTEKQRTKFGVVMESIYRLETLVNDLLNVSRIEQGRLDFTITSVDVATLIQETVRQLDPVAKEKGLGLTAINIPTSLQAMGNADRLREVLTNIVGNAIKYTPSGSVTISTTTERNKVQIIVQDTGIGIAPDDRKHLFQKFSRIQTDKTRDIPGTGLGLWITKQLIEQMKGSIFVDSVGGKGTTFTIVLLPA</sequence>
<dbReference type="PROSITE" id="PS50109">
    <property type="entry name" value="HIS_KIN"/>
    <property type="match status" value="1"/>
</dbReference>
<evidence type="ECO:0000256" key="11">
    <source>
        <dbReference type="ARBA" id="ARBA00023012"/>
    </source>
</evidence>
<dbReference type="PANTHER" id="PTHR43047:SF72">
    <property type="entry name" value="OSMOSENSING HISTIDINE PROTEIN KINASE SLN1"/>
    <property type="match status" value="1"/>
</dbReference>
<keyword evidence="13" id="KW-0812">Transmembrane</keyword>
<accession>A0A2H0BED9</accession>
<dbReference type="InterPro" id="IPR005467">
    <property type="entry name" value="His_kinase_dom"/>
</dbReference>
<evidence type="ECO:0000256" key="8">
    <source>
        <dbReference type="ARBA" id="ARBA00022741"/>
    </source>
</evidence>
<feature type="transmembrane region" description="Helical" evidence="13">
    <location>
        <begin position="183"/>
        <end position="201"/>
    </location>
</feature>
<keyword evidence="6" id="KW-0597">Phosphoprotein</keyword>
<dbReference type="EMBL" id="PCSU01000092">
    <property type="protein sequence ID" value="PIP56043.1"/>
    <property type="molecule type" value="Genomic_DNA"/>
</dbReference>
<evidence type="ECO:0000256" key="3">
    <source>
        <dbReference type="ARBA" id="ARBA00004314"/>
    </source>
</evidence>
<dbReference type="GO" id="GO:0005524">
    <property type="term" value="F:ATP binding"/>
    <property type="evidence" value="ECO:0007669"/>
    <property type="project" value="UniProtKB-KW"/>
</dbReference>
<dbReference type="SMART" id="SM00388">
    <property type="entry name" value="HisKA"/>
    <property type="match status" value="1"/>
</dbReference>
<dbReference type="InterPro" id="IPR003594">
    <property type="entry name" value="HATPase_dom"/>
</dbReference>
<protein>
    <recommendedName>
        <fullName evidence="4">histidine kinase</fullName>
        <ecNumber evidence="4">2.7.13.3</ecNumber>
    </recommendedName>
</protein>
<proteinExistence type="predicted"/>
<dbReference type="InterPro" id="IPR036890">
    <property type="entry name" value="HATPase_C_sf"/>
</dbReference>
<evidence type="ECO:0000256" key="4">
    <source>
        <dbReference type="ARBA" id="ARBA00012438"/>
    </source>
</evidence>